<keyword evidence="2" id="KW-1185">Reference proteome</keyword>
<gene>
    <name evidence="1" type="ORF">KFL_002870120</name>
</gene>
<organism evidence="1 2">
    <name type="scientific">Klebsormidium nitens</name>
    <name type="common">Green alga</name>
    <name type="synonym">Ulothrix nitens</name>
    <dbReference type="NCBI Taxonomy" id="105231"/>
    <lineage>
        <taxon>Eukaryota</taxon>
        <taxon>Viridiplantae</taxon>
        <taxon>Streptophyta</taxon>
        <taxon>Klebsormidiophyceae</taxon>
        <taxon>Klebsormidiales</taxon>
        <taxon>Klebsormidiaceae</taxon>
        <taxon>Klebsormidium</taxon>
    </lineage>
</organism>
<evidence type="ECO:0000313" key="1">
    <source>
        <dbReference type="EMBL" id="GAQ86408.1"/>
    </source>
</evidence>
<dbReference type="Proteomes" id="UP000054558">
    <property type="component" value="Unassembled WGS sequence"/>
</dbReference>
<name>A0A1Y1IEA0_KLENI</name>
<dbReference type="AlphaFoldDB" id="A0A1Y1IEA0"/>
<evidence type="ECO:0000313" key="2">
    <source>
        <dbReference type="Proteomes" id="UP000054558"/>
    </source>
</evidence>
<dbReference type="EMBL" id="DF237236">
    <property type="protein sequence ID" value="GAQ86408.1"/>
    <property type="molecule type" value="Genomic_DNA"/>
</dbReference>
<protein>
    <submittedName>
        <fullName evidence="1">Uncharacterized protein</fullName>
    </submittedName>
</protein>
<accession>A0A1Y1IEA0</accession>
<proteinExistence type="predicted"/>
<reference evidence="1 2" key="1">
    <citation type="journal article" date="2014" name="Nat. Commun.">
        <title>Klebsormidium flaccidum genome reveals primary factors for plant terrestrial adaptation.</title>
        <authorList>
            <person name="Hori K."/>
            <person name="Maruyama F."/>
            <person name="Fujisawa T."/>
            <person name="Togashi T."/>
            <person name="Yamamoto N."/>
            <person name="Seo M."/>
            <person name="Sato S."/>
            <person name="Yamada T."/>
            <person name="Mori H."/>
            <person name="Tajima N."/>
            <person name="Moriyama T."/>
            <person name="Ikeuchi M."/>
            <person name="Watanabe M."/>
            <person name="Wada H."/>
            <person name="Kobayashi K."/>
            <person name="Saito M."/>
            <person name="Masuda T."/>
            <person name="Sasaki-Sekimoto Y."/>
            <person name="Mashiguchi K."/>
            <person name="Awai K."/>
            <person name="Shimojima M."/>
            <person name="Masuda S."/>
            <person name="Iwai M."/>
            <person name="Nobusawa T."/>
            <person name="Narise T."/>
            <person name="Kondo S."/>
            <person name="Saito H."/>
            <person name="Sato R."/>
            <person name="Murakawa M."/>
            <person name="Ihara Y."/>
            <person name="Oshima-Yamada Y."/>
            <person name="Ohtaka K."/>
            <person name="Satoh M."/>
            <person name="Sonobe K."/>
            <person name="Ishii M."/>
            <person name="Ohtani R."/>
            <person name="Kanamori-Sato M."/>
            <person name="Honoki R."/>
            <person name="Miyazaki D."/>
            <person name="Mochizuki H."/>
            <person name="Umetsu J."/>
            <person name="Higashi K."/>
            <person name="Shibata D."/>
            <person name="Kamiya Y."/>
            <person name="Sato N."/>
            <person name="Nakamura Y."/>
            <person name="Tabata S."/>
            <person name="Ida S."/>
            <person name="Kurokawa K."/>
            <person name="Ohta H."/>
        </authorList>
    </citation>
    <scope>NUCLEOTIDE SEQUENCE [LARGE SCALE GENOMIC DNA]</scope>
    <source>
        <strain evidence="1 2">NIES-2285</strain>
    </source>
</reference>
<sequence>MVLWCSELTNRAPLAVFQPRRGGPPGAQLLLKTVAIAPPNVNALLSSQHGRPFVGGTVLGESSFFLEVCPPGSGKFYTVCYLGGTEVGVRLDLVCEPGTKFRLGVPSEKYRGKGENLL</sequence>